<evidence type="ECO:0000313" key="3">
    <source>
        <dbReference type="Proteomes" id="UP001147830"/>
    </source>
</evidence>
<evidence type="ECO:0000256" key="1">
    <source>
        <dbReference type="SAM" id="SignalP"/>
    </source>
</evidence>
<dbReference type="RefSeq" id="WP_260975753.1">
    <property type="nucleotide sequence ID" value="NZ_JAOANI010000015.1"/>
</dbReference>
<evidence type="ECO:0000313" key="2">
    <source>
        <dbReference type="EMBL" id="MCT7358852.1"/>
    </source>
</evidence>
<dbReference type="EMBL" id="JAOANI010000015">
    <property type="protein sequence ID" value="MCT7358852.1"/>
    <property type="molecule type" value="Genomic_DNA"/>
</dbReference>
<comment type="caution">
    <text evidence="2">The sequence shown here is derived from an EMBL/GenBank/DDBJ whole genome shotgun (WGS) entry which is preliminary data.</text>
</comment>
<name>A0A9X2WED2_9GAMM</name>
<reference evidence="2" key="2">
    <citation type="submission" date="2022-08" db="EMBL/GenBank/DDBJ databases">
        <authorList>
            <person name="Dong C."/>
        </authorList>
    </citation>
    <scope>NUCLEOTIDE SEQUENCE</scope>
    <source>
        <strain evidence="2">59MF3M-4</strain>
    </source>
</reference>
<keyword evidence="1" id="KW-0732">Signal</keyword>
<feature type="chain" id="PRO_5040876376" evidence="1">
    <location>
        <begin position="22"/>
        <end position="165"/>
    </location>
</feature>
<dbReference type="Proteomes" id="UP001147830">
    <property type="component" value="Unassembled WGS sequence"/>
</dbReference>
<feature type="signal peptide" evidence="1">
    <location>
        <begin position="1"/>
        <end position="21"/>
    </location>
</feature>
<sequence>MKTNPLILTGLLLLQFAAVNAGTPGLSGLHSGNYDLTVRTNTGLVMANSYQSYSWEFNFDQQTAAFTSGYIVSPLSLIPLRYAAHQPVSLIDNGDGTYTADYVFQAYNPLFGNPSSATTTTFEITQTSTGLTIRTLDSDGDGVPGEAIYGVFPFDIELDWHGTTN</sequence>
<organism evidence="2 3">
    <name type="scientific">Thalassolituus pacificus</name>
    <dbReference type="NCBI Taxonomy" id="2975440"/>
    <lineage>
        <taxon>Bacteria</taxon>
        <taxon>Pseudomonadati</taxon>
        <taxon>Pseudomonadota</taxon>
        <taxon>Gammaproteobacteria</taxon>
        <taxon>Oceanospirillales</taxon>
        <taxon>Oceanospirillaceae</taxon>
        <taxon>Thalassolituus</taxon>
    </lineage>
</organism>
<keyword evidence="3" id="KW-1185">Reference proteome</keyword>
<reference evidence="2" key="1">
    <citation type="journal article" date="2022" name="Front. Microbiol.">
        <title>Genome-based taxonomic rearrangement of Oceanobacter-related bacteria including the description of Thalassolituus hydrocarbonoclasticus sp. nov. and Thalassolituus pacificus sp. nov. and emended description of the genus Thalassolituus.</title>
        <authorList>
            <person name="Dong C."/>
            <person name="Wei L."/>
            <person name="Wang J."/>
            <person name="Lai Q."/>
            <person name="Huang Z."/>
            <person name="Shao Z."/>
        </authorList>
    </citation>
    <scope>NUCLEOTIDE SEQUENCE</scope>
    <source>
        <strain evidence="2">59MF3M-4</strain>
    </source>
</reference>
<gene>
    <name evidence="2" type="ORF">NYR02_07470</name>
</gene>
<accession>A0A9X2WED2</accession>
<protein>
    <submittedName>
        <fullName evidence="2">Uncharacterized protein</fullName>
    </submittedName>
</protein>
<proteinExistence type="predicted"/>
<dbReference type="AlphaFoldDB" id="A0A9X2WED2"/>